<comment type="caution">
    <text evidence="2">The sequence shown here is derived from an EMBL/GenBank/DDBJ whole genome shotgun (WGS) entry which is preliminary data.</text>
</comment>
<gene>
    <name evidence="2" type="ORF">OPKNFCMD_2959</name>
</gene>
<dbReference type="InterPro" id="IPR004045">
    <property type="entry name" value="Glutathione_S-Trfase_N"/>
</dbReference>
<dbReference type="CDD" id="cd03043">
    <property type="entry name" value="GST_N_1"/>
    <property type="match status" value="1"/>
</dbReference>
<feature type="domain" description="GST N-terminal" evidence="1">
    <location>
        <begin position="4"/>
        <end position="84"/>
    </location>
</feature>
<name>A0ABQ4QYH1_9HYPH</name>
<dbReference type="RefSeq" id="WP_128561833.1">
    <property type="nucleotide sequence ID" value="NZ_BPQH01000008.1"/>
</dbReference>
<dbReference type="PANTHER" id="PTHR42673:SF4">
    <property type="entry name" value="MALEYLACETOACETATE ISOMERASE"/>
    <property type="match status" value="1"/>
</dbReference>
<proteinExistence type="predicted"/>
<evidence type="ECO:0000313" key="2">
    <source>
        <dbReference type="EMBL" id="GJD50222.1"/>
    </source>
</evidence>
<dbReference type="Gene3D" id="3.40.30.10">
    <property type="entry name" value="Glutaredoxin"/>
    <property type="match status" value="1"/>
</dbReference>
<dbReference type="SUPFAM" id="SSF52833">
    <property type="entry name" value="Thioredoxin-like"/>
    <property type="match status" value="1"/>
</dbReference>
<evidence type="ECO:0000313" key="3">
    <source>
        <dbReference type="Proteomes" id="UP001055167"/>
    </source>
</evidence>
<dbReference type="Proteomes" id="UP001055167">
    <property type="component" value="Unassembled WGS sequence"/>
</dbReference>
<dbReference type="PANTHER" id="PTHR42673">
    <property type="entry name" value="MALEYLACETOACETATE ISOMERASE"/>
    <property type="match status" value="1"/>
</dbReference>
<accession>A0ABQ4QYH1</accession>
<dbReference type="CDD" id="cd03194">
    <property type="entry name" value="GST_C_3"/>
    <property type="match status" value="1"/>
</dbReference>
<protein>
    <recommendedName>
        <fullName evidence="1">GST N-terminal domain-containing protein</fullName>
    </recommendedName>
</protein>
<reference evidence="2" key="1">
    <citation type="journal article" date="2021" name="Front. Microbiol.">
        <title>Comprehensive Comparative Genomics and Phenotyping of Methylobacterium Species.</title>
        <authorList>
            <person name="Alessa O."/>
            <person name="Ogura Y."/>
            <person name="Fujitani Y."/>
            <person name="Takami H."/>
            <person name="Hayashi T."/>
            <person name="Sahin N."/>
            <person name="Tani A."/>
        </authorList>
    </citation>
    <scope>NUCLEOTIDE SEQUENCE</scope>
    <source>
        <strain evidence="2">KCTC 52305</strain>
    </source>
</reference>
<evidence type="ECO:0000259" key="1">
    <source>
        <dbReference type="PROSITE" id="PS50404"/>
    </source>
</evidence>
<dbReference type="Gene3D" id="1.20.1050.10">
    <property type="match status" value="1"/>
</dbReference>
<reference evidence="2" key="2">
    <citation type="submission" date="2021-08" db="EMBL/GenBank/DDBJ databases">
        <authorList>
            <person name="Tani A."/>
            <person name="Ola A."/>
            <person name="Ogura Y."/>
            <person name="Katsura K."/>
            <person name="Hayashi T."/>
        </authorList>
    </citation>
    <scope>NUCLEOTIDE SEQUENCE</scope>
    <source>
        <strain evidence="2">KCTC 52305</strain>
    </source>
</reference>
<sequence length="218" mass="24241">MAEATLTISSRNYSSWSLRGWLLCRMAGLDFDAEVLPGGDAASRAELLHLSPSFLVPRLTHGPVKVWDVLAIAQYLTEVRPEARLLPDGLVDRSWSRSISGEMHAGFINLRSALPMNLRARYAEFKVWGGAQSDIARIVEIWEAALTAHGGPYLFGRDPVVADAMYAPVCSRFVTYGVGLPRACAAYRDHVMDWALMREWIAAAADEPEEIEELDMEF</sequence>
<keyword evidence="3" id="KW-1185">Reference proteome</keyword>
<dbReference type="InterPro" id="IPR036282">
    <property type="entry name" value="Glutathione-S-Trfase_C_sf"/>
</dbReference>
<organism evidence="2 3">
    <name type="scientific">Methylobacterium crusticola</name>
    <dbReference type="NCBI Taxonomy" id="1697972"/>
    <lineage>
        <taxon>Bacteria</taxon>
        <taxon>Pseudomonadati</taxon>
        <taxon>Pseudomonadota</taxon>
        <taxon>Alphaproteobacteria</taxon>
        <taxon>Hyphomicrobiales</taxon>
        <taxon>Methylobacteriaceae</taxon>
        <taxon>Methylobacterium</taxon>
    </lineage>
</organism>
<dbReference type="Pfam" id="PF13409">
    <property type="entry name" value="GST_N_2"/>
    <property type="match status" value="1"/>
</dbReference>
<dbReference type="InterPro" id="IPR036249">
    <property type="entry name" value="Thioredoxin-like_sf"/>
</dbReference>
<dbReference type="EMBL" id="BPQH01000008">
    <property type="protein sequence ID" value="GJD50222.1"/>
    <property type="molecule type" value="Genomic_DNA"/>
</dbReference>
<dbReference type="SUPFAM" id="SSF47616">
    <property type="entry name" value="GST C-terminal domain-like"/>
    <property type="match status" value="1"/>
</dbReference>
<dbReference type="Pfam" id="PF13410">
    <property type="entry name" value="GST_C_2"/>
    <property type="match status" value="1"/>
</dbReference>
<dbReference type="PROSITE" id="PS50404">
    <property type="entry name" value="GST_NTER"/>
    <property type="match status" value="1"/>
</dbReference>